<dbReference type="GO" id="GO:0046872">
    <property type="term" value="F:metal ion binding"/>
    <property type="evidence" value="ECO:0007669"/>
    <property type="project" value="UniProtKB-UniRule"/>
</dbReference>
<dbReference type="Pfam" id="PF01435">
    <property type="entry name" value="Peptidase_M48"/>
    <property type="match status" value="1"/>
</dbReference>
<comment type="similarity">
    <text evidence="9">Belongs to the peptidase M48A family.</text>
</comment>
<dbReference type="GO" id="GO:0005789">
    <property type="term" value="C:endoplasmic reticulum membrane"/>
    <property type="evidence" value="ECO:0007669"/>
    <property type="project" value="UniProtKB-SubCell"/>
</dbReference>
<sequence length="421" mass="49370">MSLIENIKSSFDFVDAIDKATLFNAIIIFMTLMYLWETYLSFRQYLVQKNNSKIPEELVSVTDKETFDKSRLYAIDKALYNFVHGFYSQLESYALLYIGALPYIWNLCSKQLSYFSSEWLNSEISISCLFIIYFILYGQITGLPWSIYYNFVLEEKHGFNKQTFVFFMKDNLKKLLVSMALSLPILALLLYIIKIGGDYFFIYAWVFITIVSLFIITIYADYIAPLFDKYVPLQEGELKSRIEGLAKSLSFPLYKLYVKEEKTKGCNTEEILAVLAHELGHWKLGHNVKNLLLNQINTFLYFLIFAVLMNRQIFYSSFGFEQEKPVLIGLIVILQFIFAPYNELLSFLMVSLGRRFEFQADEFAKKLDKTEHLKSSLIKLHKDNLSFPMCDWLYSAFHYSHPPLLERLRALDAPIEDKKRQ</sequence>
<feature type="domain" description="CAAX prenyl protease 1 N-terminal" evidence="11">
    <location>
        <begin position="44"/>
        <end position="229"/>
    </location>
</feature>
<comment type="subcellular location">
    <subcellularLocation>
        <location evidence="9">Endoplasmic reticulum membrane</location>
        <topology evidence="9">Multi-pass membrane protein</topology>
    </subcellularLocation>
</comment>
<feature type="active site" evidence="7">
    <location>
        <position position="278"/>
    </location>
</feature>
<keyword evidence="9" id="KW-0472">Membrane</keyword>
<keyword evidence="9" id="KW-1133">Transmembrane helix</keyword>
<evidence type="ECO:0000256" key="5">
    <source>
        <dbReference type="ARBA" id="ARBA00023049"/>
    </source>
</evidence>
<reference evidence="12 13" key="1">
    <citation type="journal article" date="2018" name="Sci. Rep.">
        <title>Genomic signatures of local adaptation to the degree of environmental predictability in rotifers.</title>
        <authorList>
            <person name="Franch-Gras L."/>
            <person name="Hahn C."/>
            <person name="Garcia-Roger E.M."/>
            <person name="Carmona M.J."/>
            <person name="Serra M."/>
            <person name="Gomez A."/>
        </authorList>
    </citation>
    <scope>NUCLEOTIDE SEQUENCE [LARGE SCALE GENOMIC DNA]</scope>
    <source>
        <strain evidence="12">HYR1</strain>
    </source>
</reference>
<keyword evidence="4 8" id="KW-0862">Zinc</keyword>
<evidence type="ECO:0000256" key="4">
    <source>
        <dbReference type="ARBA" id="ARBA00022833"/>
    </source>
</evidence>
<dbReference type="CDD" id="cd07343">
    <property type="entry name" value="M48A_Zmpste24p_like"/>
    <property type="match status" value="1"/>
</dbReference>
<dbReference type="AlphaFoldDB" id="A0A3M7QEM5"/>
<dbReference type="GO" id="GO:0004222">
    <property type="term" value="F:metalloendopeptidase activity"/>
    <property type="evidence" value="ECO:0007669"/>
    <property type="project" value="UniProtKB-UniRule"/>
</dbReference>
<name>A0A3M7QEM5_BRAPC</name>
<dbReference type="EC" id="3.4.24.84" evidence="9"/>
<feature type="active site" description="Proton donor" evidence="7">
    <location>
        <position position="361"/>
    </location>
</feature>
<comment type="function">
    <text evidence="9">Proteolytically removes the C-terminal three residues of farnesylated proteins.</text>
</comment>
<keyword evidence="1 9" id="KW-0645">Protease</keyword>
<keyword evidence="13" id="KW-1185">Reference proteome</keyword>
<evidence type="ECO:0000313" key="13">
    <source>
        <dbReference type="Proteomes" id="UP000276133"/>
    </source>
</evidence>
<feature type="transmembrane region" description="Helical" evidence="9">
    <location>
        <begin position="172"/>
        <end position="193"/>
    </location>
</feature>
<evidence type="ECO:0000256" key="9">
    <source>
        <dbReference type="RuleBase" id="RU366005"/>
    </source>
</evidence>
<comment type="catalytic activity">
    <reaction evidence="6 9">
        <text>Hydrolyzes the peptide bond -P2-(S-farnesyl or geranylgeranyl)C-P1'-P2'-P3'-COOH where P1' and P2' are amino acids with aliphatic side chains and P3' is any C-terminal residue.</text>
        <dbReference type="EC" id="3.4.24.84"/>
    </reaction>
</comment>
<evidence type="ECO:0000256" key="7">
    <source>
        <dbReference type="PIRSR" id="PIRSR627057-1"/>
    </source>
</evidence>
<evidence type="ECO:0000313" key="12">
    <source>
        <dbReference type="EMBL" id="RNA09481.1"/>
    </source>
</evidence>
<feature type="transmembrane region" description="Helical" evidence="9">
    <location>
        <begin position="20"/>
        <end position="36"/>
    </location>
</feature>
<dbReference type="OrthoDB" id="360839at2759"/>
<dbReference type="Gene3D" id="3.30.2010.10">
    <property type="entry name" value="Metalloproteases ('zincins'), catalytic domain"/>
    <property type="match status" value="2"/>
</dbReference>
<dbReference type="STRING" id="10195.A0A3M7QEM5"/>
<evidence type="ECO:0000256" key="6">
    <source>
        <dbReference type="ARBA" id="ARBA00044456"/>
    </source>
</evidence>
<organism evidence="12 13">
    <name type="scientific">Brachionus plicatilis</name>
    <name type="common">Marine rotifer</name>
    <name type="synonym">Brachionus muelleri</name>
    <dbReference type="NCBI Taxonomy" id="10195"/>
    <lineage>
        <taxon>Eukaryota</taxon>
        <taxon>Metazoa</taxon>
        <taxon>Spiralia</taxon>
        <taxon>Gnathifera</taxon>
        <taxon>Rotifera</taxon>
        <taxon>Eurotatoria</taxon>
        <taxon>Monogononta</taxon>
        <taxon>Pseudotrocha</taxon>
        <taxon>Ploima</taxon>
        <taxon>Brachionidae</taxon>
        <taxon>Brachionus</taxon>
    </lineage>
</organism>
<keyword evidence="2 8" id="KW-0479">Metal-binding</keyword>
<keyword evidence="9" id="KW-0256">Endoplasmic reticulum</keyword>
<dbReference type="InterPro" id="IPR001915">
    <property type="entry name" value="Peptidase_M48"/>
</dbReference>
<feature type="transmembrane region" description="Helical" evidence="9">
    <location>
        <begin position="124"/>
        <end position="151"/>
    </location>
</feature>
<comment type="cofactor">
    <cofactor evidence="8 9">
        <name>Zn(2+)</name>
        <dbReference type="ChEBI" id="CHEBI:29105"/>
    </cofactor>
    <text evidence="8 9">Binds 1 zinc ion per subunit.</text>
</comment>
<keyword evidence="5 9" id="KW-0482">Metalloprotease</keyword>
<dbReference type="GO" id="GO:0071586">
    <property type="term" value="P:CAAX-box protein processing"/>
    <property type="evidence" value="ECO:0007669"/>
    <property type="project" value="UniProtKB-UniRule"/>
</dbReference>
<evidence type="ECO:0000256" key="8">
    <source>
        <dbReference type="PIRSR" id="PIRSR627057-2"/>
    </source>
</evidence>
<feature type="domain" description="Peptidase M48" evidence="10">
    <location>
        <begin position="267"/>
        <end position="414"/>
    </location>
</feature>
<feature type="transmembrane region" description="Helical" evidence="9">
    <location>
        <begin position="326"/>
        <end position="350"/>
    </location>
</feature>
<dbReference type="Pfam" id="PF16491">
    <property type="entry name" value="Peptidase_M48_N"/>
    <property type="match status" value="1"/>
</dbReference>
<gene>
    <name evidence="12" type="ORF">BpHYR1_009449</name>
</gene>
<evidence type="ECO:0000256" key="3">
    <source>
        <dbReference type="ARBA" id="ARBA00022801"/>
    </source>
</evidence>
<keyword evidence="3 9" id="KW-0378">Hydrolase</keyword>
<evidence type="ECO:0000256" key="2">
    <source>
        <dbReference type="ARBA" id="ARBA00022723"/>
    </source>
</evidence>
<accession>A0A3M7QEM5</accession>
<keyword evidence="9" id="KW-0812">Transmembrane</keyword>
<dbReference type="Proteomes" id="UP000276133">
    <property type="component" value="Unassembled WGS sequence"/>
</dbReference>
<feature type="binding site" evidence="8">
    <location>
        <position position="277"/>
    </location>
    <ligand>
        <name>Zn(2+)</name>
        <dbReference type="ChEBI" id="CHEBI:29105"/>
        <note>catalytic</note>
    </ligand>
</feature>
<feature type="transmembrane region" description="Helical" evidence="9">
    <location>
        <begin position="199"/>
        <end position="220"/>
    </location>
</feature>
<dbReference type="EMBL" id="REGN01006456">
    <property type="protein sequence ID" value="RNA09481.1"/>
    <property type="molecule type" value="Genomic_DNA"/>
</dbReference>
<evidence type="ECO:0000259" key="10">
    <source>
        <dbReference type="Pfam" id="PF01435"/>
    </source>
</evidence>
<feature type="binding site" evidence="8">
    <location>
        <position position="281"/>
    </location>
    <ligand>
        <name>Zn(2+)</name>
        <dbReference type="ChEBI" id="CHEBI:29105"/>
        <note>catalytic</note>
    </ligand>
</feature>
<evidence type="ECO:0000259" key="11">
    <source>
        <dbReference type="Pfam" id="PF16491"/>
    </source>
</evidence>
<evidence type="ECO:0000256" key="1">
    <source>
        <dbReference type="ARBA" id="ARBA00022670"/>
    </source>
</evidence>
<proteinExistence type="inferred from homology"/>
<feature type="transmembrane region" description="Helical" evidence="9">
    <location>
        <begin position="299"/>
        <end position="320"/>
    </location>
</feature>
<dbReference type="PANTHER" id="PTHR10120">
    <property type="entry name" value="CAAX PRENYL PROTEASE 1"/>
    <property type="match status" value="1"/>
</dbReference>
<feature type="binding site" evidence="8">
    <location>
        <position position="357"/>
    </location>
    <ligand>
        <name>Zn(2+)</name>
        <dbReference type="ChEBI" id="CHEBI:29105"/>
        <note>catalytic</note>
    </ligand>
</feature>
<dbReference type="InterPro" id="IPR032456">
    <property type="entry name" value="Peptidase_M48_N"/>
</dbReference>
<feature type="transmembrane region" description="Helical" evidence="9">
    <location>
        <begin position="79"/>
        <end position="104"/>
    </location>
</feature>
<protein>
    <recommendedName>
        <fullName evidence="9">CAAX prenyl protease</fullName>
        <ecNumber evidence="9">3.4.24.84</ecNumber>
    </recommendedName>
</protein>
<dbReference type="InterPro" id="IPR027057">
    <property type="entry name" value="CAXX_Prtase_1"/>
</dbReference>
<comment type="caution">
    <text evidence="12">The sequence shown here is derived from an EMBL/GenBank/DDBJ whole genome shotgun (WGS) entry which is preliminary data.</text>
</comment>